<evidence type="ECO:0000313" key="11">
    <source>
        <dbReference type="Proteomes" id="UP000315842"/>
    </source>
</evidence>
<evidence type="ECO:0000256" key="8">
    <source>
        <dbReference type="ARBA" id="ARBA00023264"/>
    </source>
</evidence>
<dbReference type="InterPro" id="IPR045540">
    <property type="entry name" value="YegS/DAGK_C"/>
</dbReference>
<keyword evidence="7" id="KW-0444">Lipid biosynthesis</keyword>
<gene>
    <name evidence="10" type="ORF">CUD01_11740</name>
</gene>
<evidence type="ECO:0000256" key="6">
    <source>
        <dbReference type="ARBA" id="ARBA00022840"/>
    </source>
</evidence>
<keyword evidence="7" id="KW-0443">Lipid metabolism</keyword>
<dbReference type="Gene3D" id="2.60.200.40">
    <property type="match status" value="1"/>
</dbReference>
<dbReference type="GO" id="GO:0005524">
    <property type="term" value="F:ATP binding"/>
    <property type="evidence" value="ECO:0007669"/>
    <property type="project" value="UniProtKB-KW"/>
</dbReference>
<dbReference type="InterPro" id="IPR050187">
    <property type="entry name" value="Lipid_Phosphate_FormReg"/>
</dbReference>
<keyword evidence="11" id="KW-1185">Reference proteome</keyword>
<evidence type="ECO:0000256" key="7">
    <source>
        <dbReference type="ARBA" id="ARBA00023209"/>
    </source>
</evidence>
<evidence type="ECO:0000259" key="9">
    <source>
        <dbReference type="PROSITE" id="PS50146"/>
    </source>
</evidence>
<dbReference type="GO" id="GO:0016301">
    <property type="term" value="F:kinase activity"/>
    <property type="evidence" value="ECO:0007669"/>
    <property type="project" value="UniProtKB-KW"/>
</dbReference>
<dbReference type="PANTHER" id="PTHR12358:SF54">
    <property type="entry name" value="SPHINGOSINE KINASE RELATED PROTEIN"/>
    <property type="match status" value="1"/>
</dbReference>
<evidence type="ECO:0000256" key="3">
    <source>
        <dbReference type="ARBA" id="ARBA00022679"/>
    </source>
</evidence>
<dbReference type="InterPro" id="IPR016064">
    <property type="entry name" value="NAD/diacylglycerol_kinase_sf"/>
</dbReference>
<evidence type="ECO:0000256" key="4">
    <source>
        <dbReference type="ARBA" id="ARBA00022741"/>
    </source>
</evidence>
<dbReference type="AlphaFoldDB" id="A0A4Y3KCY0"/>
<dbReference type="Gene3D" id="3.40.50.10330">
    <property type="entry name" value="Probable inorganic polyphosphate/atp-NAD kinase, domain 1"/>
    <property type="match status" value="1"/>
</dbReference>
<evidence type="ECO:0000313" key="10">
    <source>
        <dbReference type="EMBL" id="GEA80730.1"/>
    </source>
</evidence>
<organism evidence="10 11">
    <name type="scientific">Cellulomonas uda</name>
    <dbReference type="NCBI Taxonomy" id="1714"/>
    <lineage>
        <taxon>Bacteria</taxon>
        <taxon>Bacillati</taxon>
        <taxon>Actinomycetota</taxon>
        <taxon>Actinomycetes</taxon>
        <taxon>Micrococcales</taxon>
        <taxon>Cellulomonadaceae</taxon>
        <taxon>Cellulomonas</taxon>
    </lineage>
</organism>
<dbReference type="PROSITE" id="PS50146">
    <property type="entry name" value="DAGK"/>
    <property type="match status" value="1"/>
</dbReference>
<feature type="domain" description="DAGKc" evidence="9">
    <location>
        <begin position="1"/>
        <end position="133"/>
    </location>
</feature>
<protein>
    <recommendedName>
        <fullName evidence="9">DAGKc domain-containing protein</fullName>
    </recommendedName>
</protein>
<reference evidence="10 11" key="1">
    <citation type="submission" date="2019-06" db="EMBL/GenBank/DDBJ databases">
        <title>Whole genome shotgun sequence of Cellulomonas uda NBRC 3747.</title>
        <authorList>
            <person name="Hosoyama A."/>
            <person name="Uohara A."/>
            <person name="Ohji S."/>
            <person name="Ichikawa N."/>
        </authorList>
    </citation>
    <scope>NUCLEOTIDE SEQUENCE [LARGE SCALE GENOMIC DNA]</scope>
    <source>
        <strain evidence="10 11">NBRC 3747</strain>
    </source>
</reference>
<sequence length="305" mass="31252">MTARVGLVVNPTAGKGRGTTAGREAHARLRTLGLDVADLSAPTLAQATDRARAAAVAGLDAVVVVGGDGIVHLGANVVAGTDVPLGIVAAGTGNDIARTLGLPRADVAASVEAIGRALRGTPRRVDAVRVGPPGTSAREWYVGVLSCGLDAAVNARANGYTWPRGESRYVRALLAEVGRYRPFGYRVTYDGQVWESGSPVVAVANCGWFGGGVRIAPDARVDDGLLDVVVAGPLARPGVLRVLPSVYRGTHLAHPAVQVLRARSVRVEPVAALGAPPPPAFADGERVGPLPLQLDVVPGALRVLA</sequence>
<dbReference type="Pfam" id="PF19279">
    <property type="entry name" value="YegS_C"/>
    <property type="match status" value="1"/>
</dbReference>
<comment type="similarity">
    <text evidence="2">Belongs to the diacylglycerol/lipid kinase family.</text>
</comment>
<dbReference type="GO" id="GO:0008654">
    <property type="term" value="P:phospholipid biosynthetic process"/>
    <property type="evidence" value="ECO:0007669"/>
    <property type="project" value="UniProtKB-KW"/>
</dbReference>
<dbReference type="Pfam" id="PF00781">
    <property type="entry name" value="DAGK_cat"/>
    <property type="match status" value="1"/>
</dbReference>
<comment type="caution">
    <text evidence="10">The sequence shown here is derived from an EMBL/GenBank/DDBJ whole genome shotgun (WGS) entry which is preliminary data.</text>
</comment>
<accession>A0A4Y3KCY0</accession>
<dbReference type="PANTHER" id="PTHR12358">
    <property type="entry name" value="SPHINGOSINE KINASE"/>
    <property type="match status" value="1"/>
</dbReference>
<dbReference type="Proteomes" id="UP000315842">
    <property type="component" value="Unassembled WGS sequence"/>
</dbReference>
<dbReference type="EMBL" id="BJLP01000015">
    <property type="protein sequence ID" value="GEA80730.1"/>
    <property type="molecule type" value="Genomic_DNA"/>
</dbReference>
<dbReference type="InterPro" id="IPR001206">
    <property type="entry name" value="Diacylglycerol_kinase_cat_dom"/>
</dbReference>
<keyword evidence="7" id="KW-0594">Phospholipid biosynthesis</keyword>
<evidence type="ECO:0000256" key="2">
    <source>
        <dbReference type="ARBA" id="ARBA00005983"/>
    </source>
</evidence>
<evidence type="ECO:0000256" key="1">
    <source>
        <dbReference type="ARBA" id="ARBA00001946"/>
    </source>
</evidence>
<keyword evidence="4" id="KW-0547">Nucleotide-binding</keyword>
<keyword evidence="6" id="KW-0067">ATP-binding</keyword>
<keyword evidence="8" id="KW-1208">Phospholipid metabolism</keyword>
<name>A0A4Y3KCY0_CELUD</name>
<keyword evidence="5" id="KW-0418">Kinase</keyword>
<dbReference type="SMART" id="SM00046">
    <property type="entry name" value="DAGKc"/>
    <property type="match status" value="1"/>
</dbReference>
<proteinExistence type="inferred from homology"/>
<keyword evidence="3" id="KW-0808">Transferase</keyword>
<dbReference type="RefSeq" id="WP_141319486.1">
    <property type="nucleotide sequence ID" value="NZ_BJLP01000015.1"/>
</dbReference>
<dbReference type="SUPFAM" id="SSF111331">
    <property type="entry name" value="NAD kinase/diacylglycerol kinase-like"/>
    <property type="match status" value="1"/>
</dbReference>
<evidence type="ECO:0000256" key="5">
    <source>
        <dbReference type="ARBA" id="ARBA00022777"/>
    </source>
</evidence>
<dbReference type="InterPro" id="IPR017438">
    <property type="entry name" value="ATP-NAD_kinase_N"/>
</dbReference>
<comment type="cofactor">
    <cofactor evidence="1">
        <name>Mg(2+)</name>
        <dbReference type="ChEBI" id="CHEBI:18420"/>
    </cofactor>
</comment>